<dbReference type="AlphaFoldDB" id="A0A9X1YTF3"/>
<sequence>MALQQWRGRLWLGPDYALLQGTLGPTAAHAHYAHQVLIAPEQPVTLSLDGVVQTTHWLLIESLRRHAIVEAPGEVLSVYAEPRLLNGGTLHRHLQGAECSLPGLEAALRQCPRQPLSDSRVSLALMALDNALTDKVPAATLAARAHLSLSQLERLFARDVGLPVRRLVLWRRLRLAMALVLTGQRVTEAAHGAGFADSAHFSRTLKSLFGVTAGQALQGLELRVLD</sequence>
<evidence type="ECO:0000313" key="6">
    <source>
        <dbReference type="EMBL" id="MCK9797629.1"/>
    </source>
</evidence>
<dbReference type="Gene3D" id="1.10.10.60">
    <property type="entry name" value="Homeodomain-like"/>
    <property type="match status" value="1"/>
</dbReference>
<dbReference type="InterPro" id="IPR018060">
    <property type="entry name" value="HTH_AraC"/>
</dbReference>
<dbReference type="EMBL" id="JALQCW010000013">
    <property type="protein sequence ID" value="MCK9797629.1"/>
    <property type="molecule type" value="Genomic_DNA"/>
</dbReference>
<reference evidence="6 7" key="2">
    <citation type="journal article" date="2023" name="Plant Pathol.">
        <title>Dismantling and reorganizing Pseudomonas marginalis sensu#lato.</title>
        <authorList>
            <person name="Sawada H."/>
            <person name="Fujikawa T."/>
            <person name="Satou M."/>
        </authorList>
    </citation>
    <scope>NUCLEOTIDE SEQUENCE [LARGE SCALE GENOMIC DNA]</scope>
    <source>
        <strain evidence="6 7">MAFF 302030</strain>
    </source>
</reference>
<gene>
    <name evidence="6" type="ORF">M1B34_07755</name>
</gene>
<dbReference type="GO" id="GO:0003700">
    <property type="term" value="F:DNA-binding transcription factor activity"/>
    <property type="evidence" value="ECO:0007669"/>
    <property type="project" value="InterPro"/>
</dbReference>
<evidence type="ECO:0000256" key="2">
    <source>
        <dbReference type="ARBA" id="ARBA00023125"/>
    </source>
</evidence>
<feature type="domain" description="HTH araC/xylS-type" evidence="5">
    <location>
        <begin position="122"/>
        <end position="219"/>
    </location>
</feature>
<dbReference type="InterPro" id="IPR009057">
    <property type="entry name" value="Homeodomain-like_sf"/>
</dbReference>
<dbReference type="InterPro" id="IPR050204">
    <property type="entry name" value="AraC_XylS_family_regulators"/>
</dbReference>
<dbReference type="SUPFAM" id="SSF46689">
    <property type="entry name" value="Homeodomain-like"/>
    <property type="match status" value="1"/>
</dbReference>
<proteinExistence type="predicted"/>
<evidence type="ECO:0000259" key="5">
    <source>
        <dbReference type="PROSITE" id="PS01124"/>
    </source>
</evidence>
<dbReference type="Proteomes" id="UP001155059">
    <property type="component" value="Unassembled WGS sequence"/>
</dbReference>
<dbReference type="RefSeq" id="WP_268264790.1">
    <property type="nucleotide sequence ID" value="NZ_JALQCW010000013.1"/>
</dbReference>
<keyword evidence="2" id="KW-0238">DNA-binding</keyword>
<dbReference type="Pfam" id="PF12833">
    <property type="entry name" value="HTH_18"/>
    <property type="match status" value="1"/>
</dbReference>
<name>A0A9X1YTF3_9PSED</name>
<keyword evidence="3" id="KW-0804">Transcription</keyword>
<organism evidence="6 7">
    <name type="scientific">Pseudomonas morbosilactucae</name>
    <dbReference type="NCBI Taxonomy" id="2938197"/>
    <lineage>
        <taxon>Bacteria</taxon>
        <taxon>Pseudomonadati</taxon>
        <taxon>Pseudomonadota</taxon>
        <taxon>Gammaproteobacteria</taxon>
        <taxon>Pseudomonadales</taxon>
        <taxon>Pseudomonadaceae</taxon>
        <taxon>Pseudomonas</taxon>
    </lineage>
</organism>
<evidence type="ECO:0000256" key="3">
    <source>
        <dbReference type="ARBA" id="ARBA00023163"/>
    </source>
</evidence>
<dbReference type="GO" id="GO:0043565">
    <property type="term" value="F:sequence-specific DNA binding"/>
    <property type="evidence" value="ECO:0007669"/>
    <property type="project" value="InterPro"/>
</dbReference>
<comment type="function">
    <text evidence="4">Regulatory protein of the TOL plasmid xyl operons. XylS activates the xylXYZLTEGFJQKIH operon required for the degradation of toluene, m-xylene and p-xylene.</text>
</comment>
<dbReference type="PROSITE" id="PS01124">
    <property type="entry name" value="HTH_ARAC_FAMILY_2"/>
    <property type="match status" value="1"/>
</dbReference>
<evidence type="ECO:0000313" key="7">
    <source>
        <dbReference type="Proteomes" id="UP001155059"/>
    </source>
</evidence>
<keyword evidence="1" id="KW-0805">Transcription regulation</keyword>
<reference evidence="6 7" key="1">
    <citation type="journal article" date="2022" name="Int. J. Syst. Evol. Microbiol.">
        <title>Pseudomonas aegrilactucae sp. nov. and Pseudomonas morbosilactucae sp. nov., pathogens causing bacterial rot of lettuce in Japan.</title>
        <authorList>
            <person name="Sawada H."/>
            <person name="Fujikawa T."/>
            <person name="Satou M."/>
        </authorList>
    </citation>
    <scope>NUCLEOTIDE SEQUENCE [LARGE SCALE GENOMIC DNA]</scope>
    <source>
        <strain evidence="6 7">MAFF 302030</strain>
    </source>
</reference>
<protein>
    <submittedName>
        <fullName evidence="6">Helix-turn-helix domain-containing protein</fullName>
    </submittedName>
</protein>
<dbReference type="SMART" id="SM00342">
    <property type="entry name" value="HTH_ARAC"/>
    <property type="match status" value="1"/>
</dbReference>
<comment type="caution">
    <text evidence="6">The sequence shown here is derived from an EMBL/GenBank/DDBJ whole genome shotgun (WGS) entry which is preliminary data.</text>
</comment>
<evidence type="ECO:0000256" key="1">
    <source>
        <dbReference type="ARBA" id="ARBA00023015"/>
    </source>
</evidence>
<dbReference type="PANTHER" id="PTHR46796">
    <property type="entry name" value="HTH-TYPE TRANSCRIPTIONAL ACTIVATOR RHAS-RELATED"/>
    <property type="match status" value="1"/>
</dbReference>
<evidence type="ECO:0000256" key="4">
    <source>
        <dbReference type="ARBA" id="ARBA00037345"/>
    </source>
</evidence>
<accession>A0A9X1YTF3</accession>